<dbReference type="GO" id="GO:0015098">
    <property type="term" value="F:molybdate ion transmembrane transporter activity"/>
    <property type="evidence" value="ECO:0007669"/>
    <property type="project" value="InterPro"/>
</dbReference>
<dbReference type="InterPro" id="IPR003593">
    <property type="entry name" value="AAA+_ATPase"/>
</dbReference>
<evidence type="ECO:0000256" key="1">
    <source>
        <dbReference type="ARBA" id="ARBA00005417"/>
    </source>
</evidence>
<dbReference type="GO" id="GO:0016887">
    <property type="term" value="F:ATP hydrolysis activity"/>
    <property type="evidence" value="ECO:0007669"/>
    <property type="project" value="InterPro"/>
</dbReference>
<dbReference type="NCBIfam" id="TIGR02142">
    <property type="entry name" value="modC_ABC"/>
    <property type="match status" value="1"/>
</dbReference>
<feature type="domain" description="ABC transporter" evidence="11">
    <location>
        <begin position="2"/>
        <end position="232"/>
    </location>
</feature>
<evidence type="ECO:0000259" key="12">
    <source>
        <dbReference type="PROSITE" id="PS51866"/>
    </source>
</evidence>
<keyword evidence="5" id="KW-0997">Cell inner membrane</keyword>
<evidence type="ECO:0000256" key="7">
    <source>
        <dbReference type="ARBA" id="ARBA00022840"/>
    </source>
</evidence>
<evidence type="ECO:0000256" key="4">
    <source>
        <dbReference type="ARBA" id="ARBA00022505"/>
    </source>
</evidence>
<dbReference type="Pfam" id="PF00005">
    <property type="entry name" value="ABC_tran"/>
    <property type="match status" value="1"/>
</dbReference>
<dbReference type="GO" id="GO:0016020">
    <property type="term" value="C:membrane"/>
    <property type="evidence" value="ECO:0007669"/>
    <property type="project" value="InterPro"/>
</dbReference>
<dbReference type="InterPro" id="IPR027417">
    <property type="entry name" value="P-loop_NTPase"/>
</dbReference>
<dbReference type="PROSITE" id="PS00211">
    <property type="entry name" value="ABC_TRANSPORTER_1"/>
    <property type="match status" value="1"/>
</dbReference>
<accession>A0A4D7QHS6</accession>
<evidence type="ECO:0000256" key="6">
    <source>
        <dbReference type="ARBA" id="ARBA00022741"/>
    </source>
</evidence>
<dbReference type="GO" id="GO:0140359">
    <property type="term" value="F:ABC-type transporter activity"/>
    <property type="evidence" value="ECO:0007669"/>
    <property type="project" value="InterPro"/>
</dbReference>
<gene>
    <name evidence="13" type="primary">modC</name>
    <name evidence="13" type="ORF">E8L99_12165</name>
</gene>
<dbReference type="KEGG" id="paqt:E8L99_12165"/>
<evidence type="ECO:0000313" key="14">
    <source>
        <dbReference type="Proteomes" id="UP000298588"/>
    </source>
</evidence>
<keyword evidence="4 10" id="KW-0500">Molybdenum</keyword>
<evidence type="ECO:0000256" key="8">
    <source>
        <dbReference type="ARBA" id="ARBA00022967"/>
    </source>
</evidence>
<comment type="similarity">
    <text evidence="1">Belongs to the ABC transporter superfamily.</text>
</comment>
<dbReference type="PROSITE" id="PS51866">
    <property type="entry name" value="MOP"/>
    <property type="match status" value="1"/>
</dbReference>
<keyword evidence="9" id="KW-0472">Membrane</keyword>
<evidence type="ECO:0000256" key="3">
    <source>
        <dbReference type="ARBA" id="ARBA00022475"/>
    </source>
</evidence>
<dbReference type="InterPro" id="IPR011868">
    <property type="entry name" value="ModC_ABC_ATP-bd"/>
</dbReference>
<dbReference type="EMBL" id="CP039865">
    <property type="protein sequence ID" value="QCK86455.1"/>
    <property type="molecule type" value="Genomic_DNA"/>
</dbReference>
<proteinExistence type="inferred from homology"/>
<evidence type="ECO:0000256" key="9">
    <source>
        <dbReference type="ARBA" id="ARBA00023136"/>
    </source>
</evidence>
<dbReference type="Proteomes" id="UP000298588">
    <property type="component" value="Chromosome"/>
</dbReference>
<dbReference type="PANTHER" id="PTHR43514:SF4">
    <property type="entry name" value="ABC TRANSPORTER I FAMILY MEMBER 10"/>
    <property type="match status" value="1"/>
</dbReference>
<dbReference type="InterPro" id="IPR008995">
    <property type="entry name" value="Mo/tungstate-bd_C_term_dom"/>
</dbReference>
<dbReference type="Pfam" id="PF03459">
    <property type="entry name" value="TOBE"/>
    <property type="match status" value="1"/>
</dbReference>
<dbReference type="InterPro" id="IPR050334">
    <property type="entry name" value="Molybdenum_import_ModC"/>
</dbReference>
<keyword evidence="7 13" id="KW-0067">ATP-binding</keyword>
<keyword evidence="2" id="KW-0813">Transport</keyword>
<reference evidence="13 14" key="1">
    <citation type="submission" date="2019-04" db="EMBL/GenBank/DDBJ databases">
        <title>Phreatobacter aquaticus sp. nov.</title>
        <authorList>
            <person name="Choi A."/>
            <person name="Baek K."/>
        </authorList>
    </citation>
    <scope>NUCLEOTIDE SEQUENCE [LARGE SCALE GENOMIC DNA]</scope>
    <source>
        <strain evidence="13 14">NMCR1094</strain>
    </source>
</reference>
<feature type="domain" description="Mop" evidence="12">
    <location>
        <begin position="292"/>
        <end position="359"/>
    </location>
</feature>
<keyword evidence="6" id="KW-0547">Nucleotide-binding</keyword>
<dbReference type="PROSITE" id="PS50893">
    <property type="entry name" value="ABC_TRANSPORTER_2"/>
    <property type="match status" value="1"/>
</dbReference>
<dbReference type="InterPro" id="IPR005116">
    <property type="entry name" value="Transp-assoc_OB_typ1"/>
</dbReference>
<dbReference type="InterPro" id="IPR017871">
    <property type="entry name" value="ABC_transporter-like_CS"/>
</dbReference>
<dbReference type="SUPFAM" id="SSF52540">
    <property type="entry name" value="P-loop containing nucleoside triphosphate hydrolases"/>
    <property type="match status" value="1"/>
</dbReference>
<organism evidence="13 14">
    <name type="scientific">Phreatobacter aquaticus</name>
    <dbReference type="NCBI Taxonomy" id="2570229"/>
    <lineage>
        <taxon>Bacteria</taxon>
        <taxon>Pseudomonadati</taxon>
        <taxon>Pseudomonadota</taxon>
        <taxon>Alphaproteobacteria</taxon>
        <taxon>Hyphomicrobiales</taxon>
        <taxon>Phreatobacteraceae</taxon>
        <taxon>Phreatobacter</taxon>
    </lineage>
</organism>
<evidence type="ECO:0000256" key="2">
    <source>
        <dbReference type="ARBA" id="ARBA00022448"/>
    </source>
</evidence>
<dbReference type="InterPro" id="IPR004606">
    <property type="entry name" value="Mop_domain"/>
</dbReference>
<keyword evidence="14" id="KW-1185">Reference proteome</keyword>
<dbReference type="OrthoDB" id="9802264at2"/>
<dbReference type="Gene3D" id="2.40.50.100">
    <property type="match status" value="1"/>
</dbReference>
<protein>
    <submittedName>
        <fullName evidence="13">Molybdenum ABC transporter ATP-binding protein</fullName>
    </submittedName>
</protein>
<dbReference type="AlphaFoldDB" id="A0A4D7QHS6"/>
<name>A0A4D7QHS6_9HYPH</name>
<dbReference type="SMART" id="SM00382">
    <property type="entry name" value="AAA"/>
    <property type="match status" value="1"/>
</dbReference>
<keyword evidence="3" id="KW-1003">Cell membrane</keyword>
<dbReference type="GO" id="GO:0005524">
    <property type="term" value="F:ATP binding"/>
    <property type="evidence" value="ECO:0007669"/>
    <property type="project" value="UniProtKB-KW"/>
</dbReference>
<evidence type="ECO:0000313" key="13">
    <source>
        <dbReference type="EMBL" id="QCK86455.1"/>
    </source>
</evidence>
<dbReference type="Gene3D" id="3.40.50.300">
    <property type="entry name" value="P-loop containing nucleotide triphosphate hydrolases"/>
    <property type="match status" value="1"/>
</dbReference>
<evidence type="ECO:0000259" key="11">
    <source>
        <dbReference type="PROSITE" id="PS50893"/>
    </source>
</evidence>
<evidence type="ECO:0000256" key="5">
    <source>
        <dbReference type="ARBA" id="ARBA00022519"/>
    </source>
</evidence>
<sequence>MISFDCCWQRPDFRFEAAFEAGAGITALFGPSGSGKSTAIRLIAGLDRPDRGRITLDDTVLLDTAAGTDVPPHARRIGLVFQDALLFPHLSVKANLTYGRWFTDKAERRIGFDAVIEVLGIGHLLDRRPATLSGGERQRVAIGRALLTSPRLLLMDEPLAALDEARKYEILPFIERLRDEFALPILYVSHAVEEVTRLASRVVRFEAGRVVATGTPSEVLAAVGLGSTAERLAALSLVTGTIARHRPDFAVTEIAHPAGTLTVPGLVGSLGQTLRVAIRATDVALAVGHPGQVSVRTQLAGTIAAVDAGEGPAAMVTIALAGGERLVASATRLALADLGLDVGDRVTALVKSVAIDERGLSRIGTGTTG</sequence>
<dbReference type="SUPFAM" id="SSF50331">
    <property type="entry name" value="MOP-like"/>
    <property type="match status" value="1"/>
</dbReference>
<keyword evidence="8" id="KW-1278">Translocase</keyword>
<dbReference type="RefSeq" id="WP_137099786.1">
    <property type="nucleotide sequence ID" value="NZ_CP039865.1"/>
</dbReference>
<dbReference type="PANTHER" id="PTHR43514">
    <property type="entry name" value="ABC TRANSPORTER I FAMILY MEMBER 10"/>
    <property type="match status" value="1"/>
</dbReference>
<evidence type="ECO:0000256" key="10">
    <source>
        <dbReference type="PROSITE-ProRule" id="PRU01213"/>
    </source>
</evidence>
<dbReference type="InterPro" id="IPR003439">
    <property type="entry name" value="ABC_transporter-like_ATP-bd"/>
</dbReference>